<sequence length="492" mass="53932">MRKLLYSSAVLLSAISSSGVRADPAALLEQLNKEKIIAVTPHSPFINDRLSAQPNATPAPPVEVQSKAKESEAKREEVAQLKRKLALAQRQIAALKKKQRATTIVLPAKQDAVVKESTSLRQQLQTHIQQLAETKQKLADESDALKHLRDEKSQLEVQLKTSQQQLAQTNQKHADDTQALQAFRTANSELEQQLKNRQQQLEAREKQGQQHTAVAPAQNAEQVKQLTQAKEEMSGKLDLATKQVSDQAARIATLEAQLKQRTEEKAQAEQKSAAPLAPPKAQSHYLLTENKSSAAKMNYAWGAWFAAKAQQESVTLTHSGQKYLPEAFLQGFQDKFAGSLQMKSDDIENVLQSLNKKMGDAQKNELAQNKKQAQKLLAEAAKLKGAERTANGIIYLVEKKGQGVALLSGDVIRFRVDEKLSSGKVLSRGAVHSGRISELPPLMRTGIEKVVVGGRIRIYTPAELAYGEQGIPGMVPPGVASIMTLEILGIVK</sequence>
<dbReference type="InterPro" id="IPR001179">
    <property type="entry name" value="PPIase_FKBP_dom"/>
</dbReference>
<keyword evidence="5" id="KW-0175">Coiled coil</keyword>
<feature type="region of interest" description="Disordered" evidence="6">
    <location>
        <begin position="48"/>
        <end position="73"/>
    </location>
</feature>
<evidence type="ECO:0000256" key="1">
    <source>
        <dbReference type="ARBA" id="ARBA00000971"/>
    </source>
</evidence>
<evidence type="ECO:0000256" key="2">
    <source>
        <dbReference type="ARBA" id="ARBA00013194"/>
    </source>
</evidence>
<protein>
    <recommendedName>
        <fullName evidence="2 4">peptidylprolyl isomerase</fullName>
        <ecNumber evidence="2 4">5.2.1.8</ecNumber>
    </recommendedName>
</protein>
<name>A0ABN0Q6Q5_ENTCL</name>
<feature type="region of interest" description="Disordered" evidence="6">
    <location>
        <begin position="195"/>
        <end position="220"/>
    </location>
</feature>
<dbReference type="PROSITE" id="PS50059">
    <property type="entry name" value="FKBP_PPIASE"/>
    <property type="match status" value="1"/>
</dbReference>
<dbReference type="EC" id="5.2.1.8" evidence="2 4"/>
<evidence type="ECO:0000313" key="10">
    <source>
        <dbReference type="Proteomes" id="UP000017834"/>
    </source>
</evidence>
<evidence type="ECO:0000313" key="9">
    <source>
        <dbReference type="EMBL" id="ESS57615.1"/>
    </source>
</evidence>
<evidence type="ECO:0000256" key="6">
    <source>
        <dbReference type="SAM" id="MobiDB-lite"/>
    </source>
</evidence>
<organism evidence="9 10">
    <name type="scientific">Enterobacter cloacae S611</name>
    <dbReference type="NCBI Taxonomy" id="1399146"/>
    <lineage>
        <taxon>Bacteria</taxon>
        <taxon>Pseudomonadati</taxon>
        <taxon>Pseudomonadota</taxon>
        <taxon>Gammaproteobacteria</taxon>
        <taxon>Enterobacterales</taxon>
        <taxon>Enterobacteriaceae</taxon>
        <taxon>Enterobacter</taxon>
        <taxon>Enterobacter cloacae complex</taxon>
    </lineage>
</organism>
<reference evidence="9 10" key="1">
    <citation type="journal article" date="2014" name="Genome Announc.">
        <title>Draft Genome Sequence of Enterobacter cloacae Strain S611.</title>
        <authorList>
            <person name="Wang D."/>
            <person name="Han C.S."/>
            <person name="Dichosa A.E."/>
            <person name="Gleasner C.D."/>
            <person name="Johnson S.L."/>
            <person name="Daligault H.E."/>
            <person name="Davenport K.W."/>
            <person name="Li P.E."/>
            <person name="Pierson E.A."/>
            <person name="Pierson L.S.III."/>
        </authorList>
    </citation>
    <scope>NUCLEOTIDE SEQUENCE [LARGE SCALE GENOMIC DNA]</scope>
    <source>
        <strain evidence="9 10">S611</strain>
    </source>
</reference>
<feature type="coiled-coil region" evidence="5">
    <location>
        <begin position="344"/>
        <end position="386"/>
    </location>
</feature>
<evidence type="ECO:0000256" key="5">
    <source>
        <dbReference type="SAM" id="Coils"/>
    </source>
</evidence>
<feature type="region of interest" description="Disordered" evidence="6">
    <location>
        <begin position="260"/>
        <end position="280"/>
    </location>
</feature>
<feature type="domain" description="PPIase FKBP-type" evidence="8">
    <location>
        <begin position="409"/>
        <end position="491"/>
    </location>
</feature>
<dbReference type="Pfam" id="PF01346">
    <property type="entry name" value="FKBP_N"/>
    <property type="match status" value="1"/>
</dbReference>
<keyword evidence="10" id="KW-1185">Reference proteome</keyword>
<keyword evidence="7" id="KW-0732">Signal</keyword>
<dbReference type="InterPro" id="IPR046357">
    <property type="entry name" value="PPIase_dom_sf"/>
</dbReference>
<dbReference type="EMBL" id="AXOM01000047">
    <property type="protein sequence ID" value="ESS57615.1"/>
    <property type="molecule type" value="Genomic_DNA"/>
</dbReference>
<keyword evidence="3 4" id="KW-0697">Rotamase</keyword>
<feature type="signal peptide" evidence="7">
    <location>
        <begin position="1"/>
        <end position="22"/>
    </location>
</feature>
<dbReference type="Proteomes" id="UP000017834">
    <property type="component" value="Unassembled WGS sequence"/>
</dbReference>
<dbReference type="InterPro" id="IPR000774">
    <property type="entry name" value="PPIase_FKBP_N"/>
</dbReference>
<feature type="chain" id="PRO_5047474305" description="peptidylprolyl isomerase" evidence="7">
    <location>
        <begin position="23"/>
        <end position="492"/>
    </location>
</feature>
<dbReference type="InterPro" id="IPR036944">
    <property type="entry name" value="PPIase_FKBP_N_sf"/>
</dbReference>
<proteinExistence type="predicted"/>
<evidence type="ECO:0000256" key="3">
    <source>
        <dbReference type="ARBA" id="ARBA00023110"/>
    </source>
</evidence>
<comment type="caution">
    <text evidence="9">The sequence shown here is derived from an EMBL/GenBank/DDBJ whole genome shotgun (WGS) entry which is preliminary data.</text>
</comment>
<dbReference type="GO" id="GO:0016853">
    <property type="term" value="F:isomerase activity"/>
    <property type="evidence" value="ECO:0007669"/>
    <property type="project" value="UniProtKB-KW"/>
</dbReference>
<dbReference type="SUPFAM" id="SSF54534">
    <property type="entry name" value="FKBP-like"/>
    <property type="match status" value="1"/>
</dbReference>
<accession>A0ABN0Q6Q5</accession>
<evidence type="ECO:0000256" key="4">
    <source>
        <dbReference type="PROSITE-ProRule" id="PRU00277"/>
    </source>
</evidence>
<gene>
    <name evidence="9" type="ORF">EDP2_2659</name>
</gene>
<comment type="catalytic activity">
    <reaction evidence="1 4">
        <text>[protein]-peptidylproline (omega=180) = [protein]-peptidylproline (omega=0)</text>
        <dbReference type="Rhea" id="RHEA:16237"/>
        <dbReference type="Rhea" id="RHEA-COMP:10747"/>
        <dbReference type="Rhea" id="RHEA-COMP:10748"/>
        <dbReference type="ChEBI" id="CHEBI:83833"/>
        <dbReference type="ChEBI" id="CHEBI:83834"/>
        <dbReference type="EC" id="5.2.1.8"/>
    </reaction>
</comment>
<dbReference type="Gene3D" id="1.10.287.460">
    <property type="entry name" value="Peptidyl-prolyl cis-trans isomerase, FKBP-type, N-terminal domain"/>
    <property type="match status" value="1"/>
</dbReference>
<evidence type="ECO:0000256" key="7">
    <source>
        <dbReference type="SAM" id="SignalP"/>
    </source>
</evidence>
<keyword evidence="4 9" id="KW-0413">Isomerase</keyword>
<evidence type="ECO:0000259" key="8">
    <source>
        <dbReference type="PROSITE" id="PS50059"/>
    </source>
</evidence>
<dbReference type="Gene3D" id="3.10.50.40">
    <property type="match status" value="1"/>
</dbReference>